<protein>
    <submittedName>
        <fullName evidence="1">Uncharacterized protein</fullName>
    </submittedName>
</protein>
<name>A0AA41X6W6_9ALTE</name>
<evidence type="ECO:0000313" key="1">
    <source>
        <dbReference type="EMBL" id="MCP3429689.1"/>
    </source>
</evidence>
<gene>
    <name evidence="1" type="ORF">NLF92_12130</name>
</gene>
<organism evidence="1 2">
    <name type="scientific">Opacimonas viscosa</name>
    <dbReference type="NCBI Taxonomy" id="2961944"/>
    <lineage>
        <taxon>Bacteria</taxon>
        <taxon>Pseudomonadati</taxon>
        <taxon>Pseudomonadota</taxon>
        <taxon>Gammaproteobacteria</taxon>
        <taxon>Alteromonadales</taxon>
        <taxon>Alteromonadaceae</taxon>
        <taxon>Opacimonas</taxon>
    </lineage>
</organism>
<proteinExistence type="predicted"/>
<sequence>MIFKKFNDLSKHTKIAIFVAPILLILGFGAADFWAESQANETRYYEMQPINNICDIQLKNCIVQSGEFKISIYLEEGRVTANATFPLDTMTLILVDENDVQETYPMGMRPESPYYWYDTTPLKDQVAVAGAEHKIRFVATVKGGQYFGEFVSTTASE</sequence>
<reference evidence="1" key="1">
    <citation type="submission" date="2022-07" db="EMBL/GenBank/DDBJ databases">
        <title>Characterization of the Novel Bacterium Alteromonas immobilis LMIT006 and Alteromonas gregis LMIT007.</title>
        <authorList>
            <person name="Lin X."/>
        </authorList>
    </citation>
    <scope>NUCLEOTIDE SEQUENCE</scope>
    <source>
        <strain evidence="1">LMIT007</strain>
    </source>
</reference>
<dbReference type="AlphaFoldDB" id="A0AA41X6W6"/>
<keyword evidence="2" id="KW-1185">Reference proteome</keyword>
<evidence type="ECO:0000313" key="2">
    <source>
        <dbReference type="Proteomes" id="UP001165413"/>
    </source>
</evidence>
<dbReference type="EMBL" id="JANATA010000030">
    <property type="protein sequence ID" value="MCP3429689.1"/>
    <property type="molecule type" value="Genomic_DNA"/>
</dbReference>
<comment type="caution">
    <text evidence="1">The sequence shown here is derived from an EMBL/GenBank/DDBJ whole genome shotgun (WGS) entry which is preliminary data.</text>
</comment>
<dbReference type="Proteomes" id="UP001165413">
    <property type="component" value="Unassembled WGS sequence"/>
</dbReference>
<dbReference type="RefSeq" id="WP_254102338.1">
    <property type="nucleotide sequence ID" value="NZ_JANATA010000030.1"/>
</dbReference>
<accession>A0AA41X6W6</accession>